<dbReference type="Pfam" id="PF13116">
    <property type="entry name" value="YhdP"/>
    <property type="match status" value="1"/>
</dbReference>
<evidence type="ECO:0000256" key="1">
    <source>
        <dbReference type="SAM" id="Phobius"/>
    </source>
</evidence>
<evidence type="ECO:0000259" key="2">
    <source>
        <dbReference type="Pfam" id="PF13116"/>
    </source>
</evidence>
<sequence>MNYKSFKKAGVYFLRASFMAVGLTSVLMLALVVRLHQGPLSLEAFKPTLQRQMEKLAPDFVITLDHPEMIWKGLDNPFRIHFRKIGVKRREGAIAEGSIGSVSLTYNITDLLTKGISPAGIEIESPHFTFEGKDFFSFLSAPQKKSSEKDVSLSLVHSLLRSNLKLLKISQARITLHDPEGWGVWTLPSSDIVLKRSPHEIEASVSTLWKTDKFSMLLRYLPASQEIAFSLSLPRLSTSFLKSLQNNHFENASDQIKKIVQVLRTSVLDFSLQFDGHYHFKKGIELADLQLTLFEGILDFPEFLPKILKLQEGKLKITARDNLVTLESCQLKSDKKTANIKGTAVWNPETQRLPFELSAEATQVLADSLKDIWPHLLAPLPRQWVLGHISRAVFPRATCTLKGEAFLDAESVNAKLHHLQGKLEFVNGDVKYMDELPTVEGVNGIATYNMQDFKIQLTKGQSAGLKLTKGQIDIHGLDQEDQTLEMKLDISSSLPETLKFIDLPPLKFAQKYDMDKMNCHGDAHTTLAMTFPLITQLSLSQIQAQATSQLSNVSLTKPLESLDVSVSKGDFSLRVDSHKVLLQGRGFLNNAPSQILWERALSNKFPDVKKLKVDFSCTPLWLKSIGFNLPFSFTAAIPTQISYSENKERKGVLEITSDLTPAEILILGWTKRLKNKGNLSIVLDLQNDVPQLLRKFSAMSVDGLKIDSEGVFDKTGKAFKSFKLHHFTAGQNQFHGTLTRDRHGRYDINVNGQSLNIESFLKEMGEKESTLPEEGLAVKAKFDKLQLDPEQTLFGNSLDFYSKKGRFLSFEYAAYLRLSKKKENLIHAMITSLPNNTRRLTLQTPAAGKLLKAFGFPLTVYEGLLQLYAIRNDAQSQGPWEGKLRIQNFSVKDVPVLGQILSLAFPTGMVDLFSDKGLSFQQFRTRFSLTPRKLIISNGHAQGASLGMTIQGNMDRSLNNINLSGSVIPAYVLNSLLSKIPLLGEIITGGKHEGIFSVSYTVQGSRANPIVRVNPVSLFTPGFLRKIFDFDSNESEEEKNDLSFDFEGTKTNP</sequence>
<name>A0A0K8MEI9_9PROT</name>
<organism evidence="3 4">
    <name type="scientific">Caedimonas varicaedens</name>
    <dbReference type="NCBI Taxonomy" id="1629334"/>
    <lineage>
        <taxon>Bacteria</taxon>
        <taxon>Pseudomonadati</taxon>
        <taxon>Pseudomonadota</taxon>
        <taxon>Alphaproteobacteria</taxon>
        <taxon>Holosporales</taxon>
        <taxon>Caedimonadaceae</taxon>
        <taxon>Caedimonas</taxon>
    </lineage>
</organism>
<dbReference type="OrthoDB" id="7161641at2"/>
<gene>
    <name evidence="3" type="ORF">Cva_01302</name>
</gene>
<dbReference type="InterPro" id="IPR025263">
    <property type="entry name" value="YhdP_central"/>
</dbReference>
<reference evidence="3 4" key="1">
    <citation type="submission" date="2015-03" db="EMBL/GenBank/DDBJ databases">
        <title>Caedibacter varicaedens, whole genome shotgun sequence.</title>
        <authorList>
            <person name="Suzuki H."/>
            <person name="Dapper A.L."/>
            <person name="Gibson A.K."/>
            <person name="Jackson C."/>
            <person name="Lee H."/>
            <person name="Pejaver V.R."/>
            <person name="Doak T."/>
            <person name="Lynch M."/>
        </authorList>
    </citation>
    <scope>NUCLEOTIDE SEQUENCE [LARGE SCALE GENOMIC DNA]</scope>
</reference>
<dbReference type="EMBL" id="BBVC01000074">
    <property type="protein sequence ID" value="GAO98638.1"/>
    <property type="molecule type" value="Genomic_DNA"/>
</dbReference>
<keyword evidence="1" id="KW-0812">Transmembrane</keyword>
<feature type="domain" description="YhdP central" evidence="2">
    <location>
        <begin position="289"/>
        <end position="571"/>
    </location>
</feature>
<dbReference type="STRING" id="1629334.Cva_01302"/>
<accession>A0A0K8MEI9</accession>
<evidence type="ECO:0000313" key="3">
    <source>
        <dbReference type="EMBL" id="GAO98638.1"/>
    </source>
</evidence>
<keyword evidence="1" id="KW-1133">Transmembrane helix</keyword>
<comment type="caution">
    <text evidence="3">The sequence shown here is derived from an EMBL/GenBank/DDBJ whole genome shotgun (WGS) entry which is preliminary data.</text>
</comment>
<feature type="transmembrane region" description="Helical" evidence="1">
    <location>
        <begin position="12"/>
        <end position="33"/>
    </location>
</feature>
<dbReference type="AlphaFoldDB" id="A0A0K8MEI9"/>
<protein>
    <recommendedName>
        <fullName evidence="2">YhdP central domain-containing protein</fullName>
    </recommendedName>
</protein>
<dbReference type="Proteomes" id="UP000036771">
    <property type="component" value="Unassembled WGS sequence"/>
</dbReference>
<proteinExistence type="predicted"/>
<keyword evidence="4" id="KW-1185">Reference proteome</keyword>
<keyword evidence="1" id="KW-0472">Membrane</keyword>
<evidence type="ECO:0000313" key="4">
    <source>
        <dbReference type="Proteomes" id="UP000036771"/>
    </source>
</evidence>